<name>A0A5B8UQF1_9SPHI</name>
<evidence type="ECO:0008006" key="4">
    <source>
        <dbReference type="Google" id="ProtNLM"/>
    </source>
</evidence>
<organism evidence="2 3">
    <name type="scientific">Mucilaginibacter ginsenosidivorans</name>
    <dbReference type="NCBI Taxonomy" id="398053"/>
    <lineage>
        <taxon>Bacteria</taxon>
        <taxon>Pseudomonadati</taxon>
        <taxon>Bacteroidota</taxon>
        <taxon>Sphingobacteriia</taxon>
        <taxon>Sphingobacteriales</taxon>
        <taxon>Sphingobacteriaceae</taxon>
        <taxon>Mucilaginibacter</taxon>
    </lineage>
</organism>
<evidence type="ECO:0000256" key="1">
    <source>
        <dbReference type="SAM" id="SignalP"/>
    </source>
</evidence>
<dbReference type="OrthoDB" id="974660at2"/>
<sequence>MKNLRNVLFLLSALALASCSKKDKAVISTPLLQVGKSVSNTAPLSGAIKGTMLASQTYTVSGDVTVNAGDTLLIQKGVTIKVNNGATFIVKGILLSLGTKDAPIIITDPSKTKTTGNSSAATDPAYEGGWGGIYCDVTCPLLVIKWTHLDFAGAALVAPPFNGPSTGDQYAIYWQNPTGAIILEDSWIYGTPDDAVRFYGGHLNMMRNTLEKCGGTGGDGFNAKGGAQGNMAYNLIIGSATNGTKSANDGATGSVQTQIAMYNNTYVNDGFRNDGVYGARSGSAEIENNSRAYAYNNLIVDCNFGVRIAGGNNVTAKVYLADTLSHADGPINKTSYGYNFYYVDNVAQANQIVPTNVAQAVVTHPQATDIPNMASFLGATYTFGFAYDGTTLVGKNNPLFVNYTLPNLNFANQASVDGFDFHLQANSPAVGKGTTTAFTPITSGIPINDNFGSSGITAPGKDIGCFQMDGSGNHH</sequence>
<keyword evidence="3" id="KW-1185">Reference proteome</keyword>
<dbReference type="AlphaFoldDB" id="A0A5B8UQF1"/>
<evidence type="ECO:0000313" key="2">
    <source>
        <dbReference type="EMBL" id="QEC61058.1"/>
    </source>
</evidence>
<feature type="chain" id="PRO_5023138666" description="T9SS C-terminal target domain-containing protein" evidence="1">
    <location>
        <begin position="18"/>
        <end position="475"/>
    </location>
</feature>
<dbReference type="InterPro" id="IPR011050">
    <property type="entry name" value="Pectin_lyase_fold/virulence"/>
</dbReference>
<dbReference type="PROSITE" id="PS51257">
    <property type="entry name" value="PROKAR_LIPOPROTEIN"/>
    <property type="match status" value="1"/>
</dbReference>
<dbReference type="KEGG" id="mgin:FRZ54_00170"/>
<feature type="signal peptide" evidence="1">
    <location>
        <begin position="1"/>
        <end position="17"/>
    </location>
</feature>
<evidence type="ECO:0000313" key="3">
    <source>
        <dbReference type="Proteomes" id="UP000321479"/>
    </source>
</evidence>
<keyword evidence="1" id="KW-0732">Signal</keyword>
<dbReference type="EMBL" id="CP042436">
    <property type="protein sequence ID" value="QEC61058.1"/>
    <property type="molecule type" value="Genomic_DNA"/>
</dbReference>
<protein>
    <recommendedName>
        <fullName evidence="4">T9SS C-terminal target domain-containing protein</fullName>
    </recommendedName>
</protein>
<proteinExistence type="predicted"/>
<dbReference type="Proteomes" id="UP000321479">
    <property type="component" value="Chromosome"/>
</dbReference>
<gene>
    <name evidence="2" type="ORF">FRZ54_00170</name>
</gene>
<accession>A0A5B8UQF1</accession>
<dbReference type="SUPFAM" id="SSF51126">
    <property type="entry name" value="Pectin lyase-like"/>
    <property type="match status" value="1"/>
</dbReference>
<reference evidence="2 3" key="1">
    <citation type="journal article" date="2017" name="Curr. Microbiol.">
        <title>Mucilaginibacter ginsenosidivorans sp. nov., Isolated from Soil of Ginseng Field.</title>
        <authorList>
            <person name="Kim M.M."/>
            <person name="Siddiqi M.Z."/>
            <person name="Im W.T."/>
        </authorList>
    </citation>
    <scope>NUCLEOTIDE SEQUENCE [LARGE SCALE GENOMIC DNA]</scope>
    <source>
        <strain evidence="2 3">Gsoil 3017</strain>
    </source>
</reference>
<dbReference type="RefSeq" id="WP_147029637.1">
    <property type="nucleotide sequence ID" value="NZ_CP042436.1"/>
</dbReference>